<proteinExistence type="predicted"/>
<dbReference type="RefSeq" id="WP_323439501.1">
    <property type="nucleotide sequence ID" value="NZ_JAYFUH010000249.1"/>
</dbReference>
<dbReference type="Proteomes" id="UP001301653">
    <property type="component" value="Unassembled WGS sequence"/>
</dbReference>
<name>A0ABU5V8X7_9GAMM</name>
<feature type="compositionally biased region" description="Basic and acidic residues" evidence="1">
    <location>
        <begin position="320"/>
        <end position="331"/>
    </location>
</feature>
<gene>
    <name evidence="2" type="ORF">VA603_16700</name>
</gene>
<dbReference type="InterPro" id="IPR001096">
    <property type="entry name" value="Peptidase_C13"/>
</dbReference>
<dbReference type="EMBL" id="JAYFUH010000249">
    <property type="protein sequence ID" value="MEA5669179.1"/>
    <property type="molecule type" value="Genomic_DNA"/>
</dbReference>
<organism evidence="2 3">
    <name type="scientific">Stenotrophomonas capsici</name>
    <dbReference type="NCBI Taxonomy" id="3110230"/>
    <lineage>
        <taxon>Bacteria</taxon>
        <taxon>Pseudomonadati</taxon>
        <taxon>Pseudomonadota</taxon>
        <taxon>Gammaproteobacteria</taxon>
        <taxon>Lysobacterales</taxon>
        <taxon>Lysobacteraceae</taxon>
        <taxon>Stenotrophomonas</taxon>
    </lineage>
</organism>
<reference evidence="2 3" key="1">
    <citation type="submission" date="2023-12" db="EMBL/GenBank/DDBJ databases">
        <title>Stenotrophomonas guangdongensis sp. nov., isolated from wilted pepper plants (Capsicum annuum).</title>
        <authorList>
            <person name="Qiu M."/>
            <person name="Li Y."/>
            <person name="Liu Q."/>
            <person name="Zhang X."/>
            <person name="Huang Y."/>
            <person name="Guo R."/>
            <person name="Hu M."/>
            <person name="Zhou J."/>
            <person name="Zhou X."/>
        </authorList>
    </citation>
    <scope>NUCLEOTIDE SEQUENCE [LARGE SCALE GENOMIC DNA]</scope>
    <source>
        <strain evidence="2 3">MH1</strain>
    </source>
</reference>
<accession>A0ABU5V8X7</accession>
<evidence type="ECO:0000313" key="2">
    <source>
        <dbReference type="EMBL" id="MEA5669179.1"/>
    </source>
</evidence>
<evidence type="ECO:0000313" key="3">
    <source>
        <dbReference type="Proteomes" id="UP001301653"/>
    </source>
</evidence>
<sequence>MARSPLRCLLSRLRPLALSAVLLFGIWPALARTPEAPGWQPTTPAFGRAQKALLDGQINALAAQRPGVTDLYVLGVAGDVDEDVFRNEVLYLRQLSAQRWDAEGRMLSLVNHPDTRAGAQAQPLATYQSIGYALDALGQRLDPKEDVLLVYLSSHGLDDSSFYLHTGPGQEDYLTPGDLAESLNEAGIGNAVIVVSACYSGGFIPALKAPNRMIITAARHDRPSFGCGNTDSATWFGRAFLVEAMNATSDFADAFSRASATVREREKEEGELPSEPQFDAGKRVSSVLGKWRLGLPETAAVPYPYVHVPRSPTGALRTKAPADGRANKKGL</sequence>
<evidence type="ECO:0000256" key="1">
    <source>
        <dbReference type="SAM" id="MobiDB-lite"/>
    </source>
</evidence>
<dbReference type="Gene3D" id="3.40.50.1460">
    <property type="match status" value="1"/>
</dbReference>
<comment type="caution">
    <text evidence="2">The sequence shown here is derived from an EMBL/GenBank/DDBJ whole genome shotgun (WGS) entry which is preliminary data.</text>
</comment>
<keyword evidence="3" id="KW-1185">Reference proteome</keyword>
<dbReference type="Pfam" id="PF01650">
    <property type="entry name" value="Peptidase_C13"/>
    <property type="match status" value="1"/>
</dbReference>
<feature type="region of interest" description="Disordered" evidence="1">
    <location>
        <begin position="310"/>
        <end position="331"/>
    </location>
</feature>
<protein>
    <submittedName>
        <fullName evidence="2">C13 family peptidase</fullName>
    </submittedName>
</protein>